<keyword evidence="5" id="KW-1185">Reference proteome</keyword>
<evidence type="ECO:0000256" key="3">
    <source>
        <dbReference type="ARBA" id="ARBA00023002"/>
    </source>
</evidence>
<comment type="caution">
    <text evidence="4">The sequence shown here is derived from an EMBL/GenBank/DDBJ whole genome shotgun (WGS) entry which is preliminary data.</text>
</comment>
<dbReference type="EMBL" id="JANIEX010000727">
    <property type="protein sequence ID" value="KAJ3563742.1"/>
    <property type="molecule type" value="Genomic_DNA"/>
</dbReference>
<dbReference type="SUPFAM" id="SSF51905">
    <property type="entry name" value="FAD/NAD(P)-binding domain"/>
    <property type="match status" value="1"/>
</dbReference>
<dbReference type="PRINTS" id="PR00419">
    <property type="entry name" value="ADXRDTASE"/>
</dbReference>
<proteinExistence type="predicted"/>
<evidence type="ECO:0000256" key="1">
    <source>
        <dbReference type="ARBA" id="ARBA00022630"/>
    </source>
</evidence>
<evidence type="ECO:0000313" key="4">
    <source>
        <dbReference type="EMBL" id="KAJ3563742.1"/>
    </source>
</evidence>
<dbReference type="Proteomes" id="UP001213000">
    <property type="component" value="Unassembled WGS sequence"/>
</dbReference>
<protein>
    <recommendedName>
        <fullName evidence="6">FAD/NAD(P)-binding domain-containing protein</fullName>
    </recommendedName>
</protein>
<sequence>MFPPLLPSRILVVSAGPSGLVFCRNLTTHRKFANVTLYERRDDVGGVWSAFHTFWYLDKSAEDPYSGESTDSNLPRWPSPAYPSCIGNVLPEHLSFSQFPFPTIKDPNQLFPTLVETHNYLHEFAQPFVHTGKIQLNIEVTCVEEKCDGCWKVEIRDWNQVRGELKVEEWDTVRVLVIGNANSDGSLLYLALCSLRPHSDAADSRSSQTNGSPDKINAHLQDGTTLTGIDFVHIPRGYEPYPDFVHVLNNTSLPSAACSAGPKSRTLIQLVDQNPHPESGTCVPSLHRHILYAYNPTVAFIGSPMLFTPFTVNNVSSLWLSIVWSHTIPLLISPHTIPLLISPPTPVPTLTEKLLQFEKDQLELIRNWRESVDNPSALYSYGVLGALEEEYANRLGKEIV</sequence>
<evidence type="ECO:0000313" key="5">
    <source>
        <dbReference type="Proteomes" id="UP001213000"/>
    </source>
</evidence>
<reference evidence="4" key="1">
    <citation type="submission" date="2022-07" db="EMBL/GenBank/DDBJ databases">
        <title>Genome Sequence of Leucocoprinus birnbaumii.</title>
        <authorList>
            <person name="Buettner E."/>
        </authorList>
    </citation>
    <scope>NUCLEOTIDE SEQUENCE</scope>
    <source>
        <strain evidence="4">VT141</strain>
    </source>
</reference>
<dbReference type="Pfam" id="PF13450">
    <property type="entry name" value="NAD_binding_8"/>
    <property type="match status" value="1"/>
</dbReference>
<keyword evidence="2" id="KW-0274">FAD</keyword>
<dbReference type="InterPro" id="IPR036188">
    <property type="entry name" value="FAD/NAD-bd_sf"/>
</dbReference>
<name>A0AAD5VLS9_9AGAR</name>
<organism evidence="4 5">
    <name type="scientific">Leucocoprinus birnbaumii</name>
    <dbReference type="NCBI Taxonomy" id="56174"/>
    <lineage>
        <taxon>Eukaryota</taxon>
        <taxon>Fungi</taxon>
        <taxon>Dikarya</taxon>
        <taxon>Basidiomycota</taxon>
        <taxon>Agaricomycotina</taxon>
        <taxon>Agaricomycetes</taxon>
        <taxon>Agaricomycetidae</taxon>
        <taxon>Agaricales</taxon>
        <taxon>Agaricineae</taxon>
        <taxon>Agaricaceae</taxon>
        <taxon>Leucocoprinus</taxon>
    </lineage>
</organism>
<evidence type="ECO:0008006" key="6">
    <source>
        <dbReference type="Google" id="ProtNLM"/>
    </source>
</evidence>
<gene>
    <name evidence="4" type="ORF">NP233_g8745</name>
</gene>
<dbReference type="PANTHER" id="PTHR23023">
    <property type="entry name" value="DIMETHYLANILINE MONOOXYGENASE"/>
    <property type="match status" value="1"/>
</dbReference>
<dbReference type="Gene3D" id="3.50.50.60">
    <property type="entry name" value="FAD/NAD(P)-binding domain"/>
    <property type="match status" value="2"/>
</dbReference>
<keyword evidence="1" id="KW-0285">Flavoprotein</keyword>
<dbReference type="AlphaFoldDB" id="A0AAD5VLS9"/>
<dbReference type="InterPro" id="IPR050346">
    <property type="entry name" value="FMO-like"/>
</dbReference>
<evidence type="ECO:0000256" key="2">
    <source>
        <dbReference type="ARBA" id="ARBA00022827"/>
    </source>
</evidence>
<accession>A0AAD5VLS9</accession>
<dbReference type="GO" id="GO:0016491">
    <property type="term" value="F:oxidoreductase activity"/>
    <property type="evidence" value="ECO:0007669"/>
    <property type="project" value="UniProtKB-KW"/>
</dbReference>
<keyword evidence="3" id="KW-0560">Oxidoreductase</keyword>